<evidence type="ECO:0000313" key="2">
    <source>
        <dbReference type="EMBL" id="PIP21948.1"/>
    </source>
</evidence>
<evidence type="ECO:0000313" key="3">
    <source>
        <dbReference type="Proteomes" id="UP000231567"/>
    </source>
</evidence>
<dbReference type="Proteomes" id="UP000231567">
    <property type="component" value="Unassembled WGS sequence"/>
</dbReference>
<keyword evidence="1" id="KW-0472">Membrane</keyword>
<reference evidence="2 3" key="1">
    <citation type="submission" date="2017-09" db="EMBL/GenBank/DDBJ databases">
        <title>Depth-based differentiation of microbial function through sediment-hosted aquifers and enrichment of novel symbionts in the deep terrestrial subsurface.</title>
        <authorList>
            <person name="Probst A.J."/>
            <person name="Ladd B."/>
            <person name="Jarett J.K."/>
            <person name="Geller-Mcgrath D.E."/>
            <person name="Sieber C.M."/>
            <person name="Emerson J.B."/>
            <person name="Anantharaman K."/>
            <person name="Thomas B.C."/>
            <person name="Malmstrom R."/>
            <person name="Stieglmeier M."/>
            <person name="Klingl A."/>
            <person name="Woyke T."/>
            <person name="Ryan C.M."/>
            <person name="Banfield J.F."/>
        </authorList>
    </citation>
    <scope>NUCLEOTIDE SEQUENCE [LARGE SCALE GENOMIC DNA]</scope>
    <source>
        <strain evidence="2">CG23_combo_of_CG06-09_8_20_14_all_40_13</strain>
    </source>
</reference>
<keyword evidence="1" id="KW-0812">Transmembrane</keyword>
<feature type="transmembrane region" description="Helical" evidence="1">
    <location>
        <begin position="190"/>
        <end position="212"/>
    </location>
</feature>
<evidence type="ECO:0000256" key="1">
    <source>
        <dbReference type="SAM" id="Phobius"/>
    </source>
</evidence>
<keyword evidence="1" id="KW-1133">Transmembrane helix</keyword>
<name>A0A2G9YRS8_9BACT</name>
<evidence type="ECO:0008006" key="4">
    <source>
        <dbReference type="Google" id="ProtNLM"/>
    </source>
</evidence>
<proteinExistence type="predicted"/>
<dbReference type="EMBL" id="PCRM01000004">
    <property type="protein sequence ID" value="PIP21948.1"/>
    <property type="molecule type" value="Genomic_DNA"/>
</dbReference>
<feature type="transmembrane region" description="Helical" evidence="1">
    <location>
        <begin position="250"/>
        <end position="271"/>
    </location>
</feature>
<accession>A0A2G9YRS8</accession>
<dbReference type="AlphaFoldDB" id="A0A2G9YRS8"/>
<sequence length="287" mass="32416">MKGFLSALLSFIFIVLFIPFMDFINYQKTILYPNFYKKIFNEIYLYNKLSDNLPDLIANSTKEGRPQNNKTAKQVLKSTLQPADIQVIVEPLLAAIPKILKGQNPQLQISLLPIKEKLGLQNSNTNDMLAIPDQIDLKNYIEQNKSTQQAIKYYNIYRVLLVALPILLLLILFGIYMLARSSPRLAVLRIARTIFTAGVCLLIYALFLRYILANAAIFQNLFSQIKANPLITNALIPAISAMVKDYASPLIFRSYFVIGAGFILHIIGFVLPKTRPQPTITASTEKT</sequence>
<protein>
    <recommendedName>
        <fullName evidence="4">DUF1461 domain-containing protein</fullName>
    </recommendedName>
</protein>
<gene>
    <name evidence="2" type="ORF">COX39_00165</name>
</gene>
<organism evidence="2 3">
    <name type="scientific">Candidatus Nealsonbacteria bacterium CG23_combo_of_CG06-09_8_20_14_all_40_13</name>
    <dbReference type="NCBI Taxonomy" id="1974724"/>
    <lineage>
        <taxon>Bacteria</taxon>
        <taxon>Candidatus Nealsoniibacteriota</taxon>
    </lineage>
</organism>
<feature type="transmembrane region" description="Helical" evidence="1">
    <location>
        <begin position="156"/>
        <end position="178"/>
    </location>
</feature>
<comment type="caution">
    <text evidence="2">The sequence shown here is derived from an EMBL/GenBank/DDBJ whole genome shotgun (WGS) entry which is preliminary data.</text>
</comment>